<protein>
    <submittedName>
        <fullName evidence="8">Tyrosine-type recombinase/integrase</fullName>
    </submittedName>
</protein>
<comment type="similarity">
    <text evidence="1">Belongs to the 'phage' integrase family.</text>
</comment>
<dbReference type="PANTHER" id="PTHR30629:SF2">
    <property type="entry name" value="PROPHAGE INTEGRASE INTS-RELATED"/>
    <property type="match status" value="1"/>
</dbReference>
<proteinExistence type="inferred from homology"/>
<evidence type="ECO:0000259" key="7">
    <source>
        <dbReference type="PROSITE" id="PS51900"/>
    </source>
</evidence>
<dbReference type="PANTHER" id="PTHR30629">
    <property type="entry name" value="PROPHAGE INTEGRASE"/>
    <property type="match status" value="1"/>
</dbReference>
<keyword evidence="3 5" id="KW-0238">DNA-binding</keyword>
<dbReference type="CDD" id="cd01189">
    <property type="entry name" value="INT_ICEBs1_C_like"/>
    <property type="match status" value="1"/>
</dbReference>
<keyword evidence="4" id="KW-0233">DNA recombination</keyword>
<evidence type="ECO:0000256" key="4">
    <source>
        <dbReference type="ARBA" id="ARBA00023172"/>
    </source>
</evidence>
<dbReference type="Pfam" id="PF14659">
    <property type="entry name" value="Phage_int_SAM_3"/>
    <property type="match status" value="1"/>
</dbReference>
<dbReference type="Gene3D" id="1.10.443.10">
    <property type="entry name" value="Intergrase catalytic core"/>
    <property type="match status" value="1"/>
</dbReference>
<dbReference type="InterPro" id="IPR011010">
    <property type="entry name" value="DNA_brk_join_enz"/>
</dbReference>
<keyword evidence="9" id="KW-1185">Reference proteome</keyword>
<dbReference type="InterPro" id="IPR004107">
    <property type="entry name" value="Integrase_SAM-like_N"/>
</dbReference>
<feature type="domain" description="Tyr recombinase" evidence="6">
    <location>
        <begin position="186"/>
        <end position="376"/>
    </location>
</feature>
<evidence type="ECO:0000256" key="1">
    <source>
        <dbReference type="ARBA" id="ARBA00008857"/>
    </source>
</evidence>
<dbReference type="InterPro" id="IPR044068">
    <property type="entry name" value="CB"/>
</dbReference>
<evidence type="ECO:0000256" key="5">
    <source>
        <dbReference type="PROSITE-ProRule" id="PRU01248"/>
    </source>
</evidence>
<dbReference type="Pfam" id="PF00589">
    <property type="entry name" value="Phage_integrase"/>
    <property type="match status" value="1"/>
</dbReference>
<evidence type="ECO:0000256" key="2">
    <source>
        <dbReference type="ARBA" id="ARBA00022908"/>
    </source>
</evidence>
<dbReference type="InterPro" id="IPR013762">
    <property type="entry name" value="Integrase-like_cat_sf"/>
</dbReference>
<evidence type="ECO:0000313" key="9">
    <source>
        <dbReference type="Proteomes" id="UP001246576"/>
    </source>
</evidence>
<dbReference type="EMBL" id="JAVLSJ010000012">
    <property type="protein sequence ID" value="MDR9850798.1"/>
    <property type="molecule type" value="Genomic_DNA"/>
</dbReference>
<dbReference type="Proteomes" id="UP001246576">
    <property type="component" value="Unassembled WGS sequence"/>
</dbReference>
<comment type="caution">
    <text evidence="8">The sequence shown here is derived from an EMBL/GenBank/DDBJ whole genome shotgun (WGS) entry which is preliminary data.</text>
</comment>
<dbReference type="Gene3D" id="1.10.150.130">
    <property type="match status" value="1"/>
</dbReference>
<sequence length="384" mass="43777">MGRNGTGVVAASETSIEITFTYRGKRCRERLKLAPTPANMKRAAQHRAAILDAIQKQTFEYRVTFPDSPRAAYFAERKGEILTVEKYLDSWLDAQRSHLKASTYDGYRKVVNNHLIPAFGTKKLSDLNRKAIKDWCSSQQTSLKAIKNRLSVLRSALNLAAQDELIDANPLYGWQWKGRAVVKTDDDVDPFSASEQQQILNCMKGQDQNMFKFAFWTGLRTSELIAVEWSDIDWHRKTIQIRRALTRAAIANKSNAEPPKTRAGKRDVKLLAPALEALEAQKAYTLSKTDFIFTNPRTGKRWSGDLVVRSAWKRAIHAAKIRYRRPYQTRHTYASMMLTAGESPMWVAQQMGHSDWTMIARVYGRWIKDAQPDAGSKAVQMFSR</sequence>
<dbReference type="InterPro" id="IPR022000">
    <property type="entry name" value="Min27-like_integrase_DNA_bind"/>
</dbReference>
<dbReference type="RefSeq" id="WP_310841143.1">
    <property type="nucleotide sequence ID" value="NZ_JAVLSJ010000012.1"/>
</dbReference>
<name>A0ABU2ERJ6_9BURK</name>
<keyword evidence="2" id="KW-0229">DNA integration</keyword>
<feature type="domain" description="Core-binding (CB)" evidence="7">
    <location>
        <begin position="82"/>
        <end position="161"/>
    </location>
</feature>
<evidence type="ECO:0000313" key="8">
    <source>
        <dbReference type="EMBL" id="MDR9850798.1"/>
    </source>
</evidence>
<dbReference type="SUPFAM" id="SSF56349">
    <property type="entry name" value="DNA breaking-rejoining enzymes"/>
    <property type="match status" value="1"/>
</dbReference>
<evidence type="ECO:0000256" key="3">
    <source>
        <dbReference type="ARBA" id="ARBA00023125"/>
    </source>
</evidence>
<gene>
    <name evidence="8" type="ORF">RI048_21375</name>
</gene>
<dbReference type="Pfam" id="PF12167">
    <property type="entry name" value="Arm-DNA-bind_2"/>
    <property type="match status" value="1"/>
</dbReference>
<dbReference type="PROSITE" id="PS51900">
    <property type="entry name" value="CB"/>
    <property type="match status" value="1"/>
</dbReference>
<organism evidence="8 9">
    <name type="scientific">Herbaspirillum huttiense subsp. lycopersici</name>
    <dbReference type="NCBI Taxonomy" id="3074428"/>
    <lineage>
        <taxon>Bacteria</taxon>
        <taxon>Pseudomonadati</taxon>
        <taxon>Pseudomonadota</taxon>
        <taxon>Betaproteobacteria</taxon>
        <taxon>Burkholderiales</taxon>
        <taxon>Oxalobacteraceae</taxon>
        <taxon>Herbaspirillum</taxon>
    </lineage>
</organism>
<reference evidence="8" key="1">
    <citation type="submission" date="2023-09" db="EMBL/GenBank/DDBJ databases">
        <title>Description of first Herbaspirillum huttiense subsp. nephrolepsisexaltata and Herbaspirillum huttiense subsp. lycopersicon.</title>
        <authorList>
            <person name="Poudel M."/>
            <person name="Sharma A."/>
            <person name="Goss E."/>
            <person name="Tapia J.H."/>
            <person name="Harmon C.M."/>
            <person name="Jones J.B."/>
        </authorList>
    </citation>
    <scope>NUCLEOTIDE SEQUENCE</scope>
    <source>
        <strain evidence="8">SE1</strain>
    </source>
</reference>
<evidence type="ECO:0000259" key="6">
    <source>
        <dbReference type="PROSITE" id="PS51898"/>
    </source>
</evidence>
<dbReference type="InterPro" id="IPR010998">
    <property type="entry name" value="Integrase_recombinase_N"/>
</dbReference>
<dbReference type="PROSITE" id="PS51898">
    <property type="entry name" value="TYR_RECOMBINASE"/>
    <property type="match status" value="1"/>
</dbReference>
<dbReference type="InterPro" id="IPR050808">
    <property type="entry name" value="Phage_Integrase"/>
</dbReference>
<accession>A0ABU2ERJ6</accession>
<dbReference type="InterPro" id="IPR002104">
    <property type="entry name" value="Integrase_catalytic"/>
</dbReference>